<evidence type="ECO:0008006" key="11">
    <source>
        <dbReference type="Google" id="ProtNLM"/>
    </source>
</evidence>
<dbReference type="InterPro" id="IPR013103">
    <property type="entry name" value="RVT_2"/>
</dbReference>
<dbReference type="InterPro" id="IPR012337">
    <property type="entry name" value="RNaseH-like_sf"/>
</dbReference>
<sequence>MGVADALNGENNRPDYIEEDDWYDILAKAHSAIILCLGDKVLREVARETSAAGVWLKLDSLYMTKSLANRLYLKKKLYSLKMDPGMSVDDHSDEFNKIIIGLENIDVTVEDEDQAILFLSSLPSNYEHFLETLMYGRESLSMEEVMAALNTRELKKKHEEKDDGAEGLFARGKGDQKSAYKKGNQRPKFKGKKVFKCFVCGSEKHFKRDCPEWKKRKGNDYRNHNRRQGSNHGDHEESSEGYESSDVLMVISDESKDGWVMDSGGSYHMTPHKEYFQDLKEEDLGTVKLGDHRPCQVAGHGSVVLKLQNGSRFTLENVRYIPSLKRNLLSLGTLERDGFNVSLKEGKARVIKGSMIVLTGTRKQNNIYILNGNVEKSDVVLITEEGNKQALLWHKRLGHISSQGLIELNKKKVLGNLVSCEVQFCEHCIMGKHKKVKFNQGKHTTKGILDYIHSDLWGPARTESMGGARYFLSLIDDYSRRVWVFMLKHKNEAFARFKEWRILVENQTERKIKKLRTDNGLEFCNSEFNDFCKKHGIGRHLTIPGTPQQNGLAERMNRTLLERLRCMLDGAGMPKKFWAEAVSTTAFLINRSPSRVIENKTPMEIWVGTQPSYQDLRVFGSFCYAHISQGKLEPRAVKCIFLGYSENVKGYRVWRMDESRPKVFVSRNVVFQEHILYGQVLGSNKGKEVLPEVESFDAQLNETESCSTSNAKQESELEPLSYSDAISSVERVKWIKAMEEEMESLEKNDTWDIVDLPAGQKPVACKWLYKIKEGVNTDDPPRYKARLVAKGFTQQAGIDYKEVYSPVVKHSSIRIILSLTAKSLYGLKQSPRQWYKRFDEFVVSNGFTRSEYDSCVYFREYNSQDYLYLFLYVDDMLLACKEQEEINATKRMLMQEFDMKELGKAKKILGMEIKRDMENSYMSKAPYANAVGSLMYLLVCTRPDLRYAVSLVSRYISNPERMHWAAVKWILRYIAGTNSKGLLFGSTGGAASQVEGFVDSDFAKDLDKGRSLTGYMFKVEDSLVSWKAQLQPVVALSTTEAEYIALTEAMKEALWLKRFVSELGIHLLKTVVHCDSQGAVLLSKNVVFHDKTKHILVKLFWIREVISSNEVTVEKIGTQDNPADMFTKVLPGPKFKFCVDSAVVL</sequence>
<evidence type="ECO:0000313" key="9">
    <source>
        <dbReference type="EMBL" id="KAK9065390.1"/>
    </source>
</evidence>
<dbReference type="GO" id="GO:0006508">
    <property type="term" value="P:proteolysis"/>
    <property type="evidence" value="ECO:0007669"/>
    <property type="project" value="UniProtKB-KW"/>
</dbReference>
<dbReference type="InterPro" id="IPR043502">
    <property type="entry name" value="DNA/RNA_pol_sf"/>
</dbReference>
<evidence type="ECO:0000313" key="10">
    <source>
        <dbReference type="Proteomes" id="UP001408789"/>
    </source>
</evidence>
<keyword evidence="5" id="KW-0862">Zinc</keyword>
<comment type="caution">
    <text evidence="9">The sequence shown here is derived from an EMBL/GenBank/DDBJ whole genome shotgun (WGS) entry which is preliminary data.</text>
</comment>
<evidence type="ECO:0000259" key="8">
    <source>
        <dbReference type="PROSITE" id="PS50994"/>
    </source>
</evidence>
<name>A0AAP0D3D5_9ASTR</name>
<keyword evidence="2" id="KW-0479">Metal-binding</keyword>
<dbReference type="Pfam" id="PF00665">
    <property type="entry name" value="rve"/>
    <property type="match status" value="1"/>
</dbReference>
<keyword evidence="3" id="KW-0064">Aspartyl protease</keyword>
<dbReference type="CDD" id="cd09272">
    <property type="entry name" value="RNase_HI_RT_Ty1"/>
    <property type="match status" value="1"/>
</dbReference>
<evidence type="ECO:0000256" key="6">
    <source>
        <dbReference type="SAM" id="MobiDB-lite"/>
    </source>
</evidence>
<dbReference type="SUPFAM" id="SSF56672">
    <property type="entry name" value="DNA/RNA polymerases"/>
    <property type="match status" value="1"/>
</dbReference>
<evidence type="ECO:0000256" key="3">
    <source>
        <dbReference type="ARBA" id="ARBA00022750"/>
    </source>
</evidence>
<dbReference type="PROSITE" id="PS50994">
    <property type="entry name" value="INTEGRASE"/>
    <property type="match status" value="1"/>
</dbReference>
<keyword evidence="1" id="KW-0645">Protease</keyword>
<dbReference type="Proteomes" id="UP001408789">
    <property type="component" value="Unassembled WGS sequence"/>
</dbReference>
<dbReference type="Pfam" id="PF22936">
    <property type="entry name" value="Pol_BBD"/>
    <property type="match status" value="1"/>
</dbReference>
<keyword evidence="5" id="KW-0863">Zinc-finger</keyword>
<evidence type="ECO:0000256" key="2">
    <source>
        <dbReference type="ARBA" id="ARBA00022723"/>
    </source>
</evidence>
<evidence type="ECO:0000259" key="7">
    <source>
        <dbReference type="PROSITE" id="PS50158"/>
    </source>
</evidence>
<dbReference type="Gene3D" id="3.30.420.10">
    <property type="entry name" value="Ribonuclease H-like superfamily/Ribonuclease H"/>
    <property type="match status" value="1"/>
</dbReference>
<dbReference type="SMART" id="SM00343">
    <property type="entry name" value="ZnF_C2HC"/>
    <property type="match status" value="1"/>
</dbReference>
<dbReference type="SUPFAM" id="SSF57756">
    <property type="entry name" value="Retrovirus zinc finger-like domains"/>
    <property type="match status" value="1"/>
</dbReference>
<protein>
    <recommendedName>
        <fullName evidence="11">Retrovirus-related Pol polyprotein from transposon TNT 1-94</fullName>
    </recommendedName>
</protein>
<feature type="domain" description="Integrase catalytic" evidence="8">
    <location>
        <begin position="442"/>
        <end position="610"/>
    </location>
</feature>
<feature type="region of interest" description="Disordered" evidence="6">
    <location>
        <begin position="213"/>
        <end position="243"/>
    </location>
</feature>
<proteinExistence type="predicted"/>
<organism evidence="9 10">
    <name type="scientific">Deinandra increscens subsp. villosa</name>
    <dbReference type="NCBI Taxonomy" id="3103831"/>
    <lineage>
        <taxon>Eukaryota</taxon>
        <taxon>Viridiplantae</taxon>
        <taxon>Streptophyta</taxon>
        <taxon>Embryophyta</taxon>
        <taxon>Tracheophyta</taxon>
        <taxon>Spermatophyta</taxon>
        <taxon>Magnoliopsida</taxon>
        <taxon>eudicotyledons</taxon>
        <taxon>Gunneridae</taxon>
        <taxon>Pentapetalae</taxon>
        <taxon>asterids</taxon>
        <taxon>campanulids</taxon>
        <taxon>Asterales</taxon>
        <taxon>Asteraceae</taxon>
        <taxon>Asteroideae</taxon>
        <taxon>Heliantheae alliance</taxon>
        <taxon>Madieae</taxon>
        <taxon>Madiinae</taxon>
        <taxon>Deinandra</taxon>
    </lineage>
</organism>
<dbReference type="GO" id="GO:0008270">
    <property type="term" value="F:zinc ion binding"/>
    <property type="evidence" value="ECO:0007669"/>
    <property type="project" value="UniProtKB-KW"/>
</dbReference>
<dbReference type="InterPro" id="IPR001584">
    <property type="entry name" value="Integrase_cat-core"/>
</dbReference>
<dbReference type="InterPro" id="IPR025724">
    <property type="entry name" value="GAG-pre-integrase_dom"/>
</dbReference>
<feature type="domain" description="CCHC-type" evidence="7">
    <location>
        <begin position="196"/>
        <end position="212"/>
    </location>
</feature>
<dbReference type="AlphaFoldDB" id="A0AAP0D3D5"/>
<dbReference type="InterPro" id="IPR036875">
    <property type="entry name" value="Znf_CCHC_sf"/>
</dbReference>
<dbReference type="Pfam" id="PF25597">
    <property type="entry name" value="SH3_retrovirus"/>
    <property type="match status" value="1"/>
</dbReference>
<keyword evidence="10" id="KW-1185">Reference proteome</keyword>
<dbReference type="Pfam" id="PF14223">
    <property type="entry name" value="Retrotran_gag_2"/>
    <property type="match status" value="1"/>
</dbReference>
<keyword evidence="4" id="KW-0378">Hydrolase</keyword>
<dbReference type="Pfam" id="PF13976">
    <property type="entry name" value="gag_pre-integrs"/>
    <property type="match status" value="1"/>
</dbReference>
<feature type="compositionally biased region" description="Basic and acidic residues" evidence="6">
    <location>
        <begin position="213"/>
        <end position="223"/>
    </location>
</feature>
<evidence type="ECO:0000256" key="5">
    <source>
        <dbReference type="PROSITE-ProRule" id="PRU00047"/>
    </source>
</evidence>
<dbReference type="InterPro" id="IPR054722">
    <property type="entry name" value="PolX-like_BBD"/>
</dbReference>
<dbReference type="SUPFAM" id="SSF53098">
    <property type="entry name" value="Ribonuclease H-like"/>
    <property type="match status" value="1"/>
</dbReference>
<gene>
    <name evidence="9" type="ORF">SSX86_016773</name>
</gene>
<dbReference type="InterPro" id="IPR001878">
    <property type="entry name" value="Znf_CCHC"/>
</dbReference>
<dbReference type="PROSITE" id="PS50158">
    <property type="entry name" value="ZF_CCHC"/>
    <property type="match status" value="1"/>
</dbReference>
<feature type="region of interest" description="Disordered" evidence="6">
    <location>
        <begin position="155"/>
        <end position="187"/>
    </location>
</feature>
<dbReference type="InterPro" id="IPR039537">
    <property type="entry name" value="Retrotran_Ty1/copia-like"/>
</dbReference>
<dbReference type="Pfam" id="PF07727">
    <property type="entry name" value="RVT_2"/>
    <property type="match status" value="1"/>
</dbReference>
<dbReference type="GO" id="GO:0015074">
    <property type="term" value="P:DNA integration"/>
    <property type="evidence" value="ECO:0007669"/>
    <property type="project" value="InterPro"/>
</dbReference>
<evidence type="ECO:0000256" key="1">
    <source>
        <dbReference type="ARBA" id="ARBA00022670"/>
    </source>
</evidence>
<evidence type="ECO:0000256" key="4">
    <source>
        <dbReference type="ARBA" id="ARBA00022801"/>
    </source>
</evidence>
<dbReference type="EMBL" id="JBCNJP010000017">
    <property type="protein sequence ID" value="KAK9065390.1"/>
    <property type="molecule type" value="Genomic_DNA"/>
</dbReference>
<accession>A0AAP0D3D5</accession>
<dbReference type="GO" id="GO:0004190">
    <property type="term" value="F:aspartic-type endopeptidase activity"/>
    <property type="evidence" value="ECO:0007669"/>
    <property type="project" value="UniProtKB-KW"/>
</dbReference>
<dbReference type="InterPro" id="IPR036397">
    <property type="entry name" value="RNaseH_sf"/>
</dbReference>
<dbReference type="PANTHER" id="PTHR42648:SF28">
    <property type="entry name" value="TRANSPOSON-ENCODED PROTEIN WITH RIBONUCLEASE H-LIKE AND RETROVIRUS ZINC FINGER-LIKE DOMAINS"/>
    <property type="match status" value="1"/>
</dbReference>
<dbReference type="GO" id="GO:0003676">
    <property type="term" value="F:nucleic acid binding"/>
    <property type="evidence" value="ECO:0007669"/>
    <property type="project" value="InterPro"/>
</dbReference>
<reference evidence="9 10" key="1">
    <citation type="submission" date="2024-04" db="EMBL/GenBank/DDBJ databases">
        <title>The reference genome of an endangered Asteraceae, Deinandra increscens subsp. villosa, native to the Central Coast of California.</title>
        <authorList>
            <person name="Guilliams M."/>
            <person name="Hasenstab-Lehman K."/>
            <person name="Meyer R."/>
            <person name="Mcevoy S."/>
        </authorList>
    </citation>
    <scope>NUCLEOTIDE SEQUENCE [LARGE SCALE GENOMIC DNA]</scope>
    <source>
        <tissue evidence="9">Leaf</tissue>
    </source>
</reference>
<dbReference type="PANTHER" id="PTHR42648">
    <property type="entry name" value="TRANSPOSASE, PUTATIVE-RELATED"/>
    <property type="match status" value="1"/>
</dbReference>
<dbReference type="InterPro" id="IPR057670">
    <property type="entry name" value="SH3_retrovirus"/>
</dbReference>